<organism evidence="2 3">
    <name type="scientific">Protopolystoma xenopodis</name>
    <dbReference type="NCBI Taxonomy" id="117903"/>
    <lineage>
        <taxon>Eukaryota</taxon>
        <taxon>Metazoa</taxon>
        <taxon>Spiralia</taxon>
        <taxon>Lophotrochozoa</taxon>
        <taxon>Platyhelminthes</taxon>
        <taxon>Monogenea</taxon>
        <taxon>Polyopisthocotylea</taxon>
        <taxon>Polystomatidea</taxon>
        <taxon>Polystomatidae</taxon>
        <taxon>Protopolystoma</taxon>
    </lineage>
</organism>
<name>A0A3S5B650_9PLAT</name>
<accession>A0A3S5B650</accession>
<dbReference type="EMBL" id="CAAALY010255533">
    <property type="protein sequence ID" value="VEL37624.1"/>
    <property type="molecule type" value="Genomic_DNA"/>
</dbReference>
<evidence type="ECO:0000313" key="2">
    <source>
        <dbReference type="EMBL" id="VEL37624.1"/>
    </source>
</evidence>
<evidence type="ECO:0000313" key="3">
    <source>
        <dbReference type="Proteomes" id="UP000784294"/>
    </source>
</evidence>
<reference evidence="2" key="1">
    <citation type="submission" date="2018-11" db="EMBL/GenBank/DDBJ databases">
        <authorList>
            <consortium name="Pathogen Informatics"/>
        </authorList>
    </citation>
    <scope>NUCLEOTIDE SEQUENCE</scope>
</reference>
<sequence length="45" mass="4980">MSATSRPRRQRGWMTGWAGKWLGGGGWDRDTLAPSREATTASTDR</sequence>
<feature type="compositionally biased region" description="Basic residues" evidence="1">
    <location>
        <begin position="1"/>
        <end position="11"/>
    </location>
</feature>
<protein>
    <submittedName>
        <fullName evidence="2">Uncharacterized protein</fullName>
    </submittedName>
</protein>
<keyword evidence="3" id="KW-1185">Reference proteome</keyword>
<proteinExistence type="predicted"/>
<evidence type="ECO:0000256" key="1">
    <source>
        <dbReference type="SAM" id="MobiDB-lite"/>
    </source>
</evidence>
<gene>
    <name evidence="2" type="ORF">PXEA_LOCUS31064</name>
</gene>
<feature type="region of interest" description="Disordered" evidence="1">
    <location>
        <begin position="1"/>
        <end position="45"/>
    </location>
</feature>
<dbReference type="Proteomes" id="UP000784294">
    <property type="component" value="Unassembled WGS sequence"/>
</dbReference>
<dbReference type="AlphaFoldDB" id="A0A3S5B650"/>
<comment type="caution">
    <text evidence="2">The sequence shown here is derived from an EMBL/GenBank/DDBJ whole genome shotgun (WGS) entry which is preliminary data.</text>
</comment>